<evidence type="ECO:0008006" key="2">
    <source>
        <dbReference type="Google" id="ProtNLM"/>
    </source>
</evidence>
<proteinExistence type="predicted"/>
<organism evidence="1">
    <name type="scientific">Neobodo designis</name>
    <name type="common">Flagellated protozoan</name>
    <name type="synonym">Bodo designis</name>
    <dbReference type="NCBI Taxonomy" id="312471"/>
    <lineage>
        <taxon>Eukaryota</taxon>
        <taxon>Discoba</taxon>
        <taxon>Euglenozoa</taxon>
        <taxon>Kinetoplastea</taxon>
        <taxon>Metakinetoplastina</taxon>
        <taxon>Neobodonida</taxon>
        <taxon>Neobodo</taxon>
    </lineage>
</organism>
<protein>
    <recommendedName>
        <fullName evidence="2">Glycosyl transferase family 1 domain-containing protein</fullName>
    </recommendedName>
</protein>
<gene>
    <name evidence="1" type="ORF">NDES1114_LOCUS18931</name>
</gene>
<dbReference type="SUPFAM" id="SSF53756">
    <property type="entry name" value="UDP-Glycosyltransferase/glycogen phosphorylase"/>
    <property type="match status" value="1"/>
</dbReference>
<sequence>MSGNRVKLRGGLQRWSRWFALVVVIAVVSALQNSVALREAIVRRRSVERTGPTHVAVVIPVLPGTNVDAGHSVAAAAGCQTPLTILHVVDSEDAGKRVRDVQRNLVRNVSTSVSFQVVVPITTDSDQTFGHMHEYALSRVAEDPQFTHVLWLSQTHTPVGTAFVDRLVTAIDTPLNGGKVGMATCVTLMPGPRMSVVEKGFDILDGEREGIDRHFVVRRFAGLEHDDPRATGLHQVDAGTAHCTLMRLSVVAEAGVRKEFGLSYDLPDNTKADLELLRSRIVRIGRSLSTISIADVNSGGESLRQSVRAAFHQMKIATLLWEERTGRRYAEAQHDPLAPGVAEDYNALANRVASASLDVQLRFFSEKLAAVVTKLRRPQGADSMDALAWDLSFKFHRRGYRIAATDVAALFSADALPAAVQLRIRNGSDIHRPSYPVYGQLRKLWGRTVASLYPGNDDSEHPFKVVWDGFCCGCCGFASEIAHFVFPMHQKRRIRLTMAPSCFCTGYPAAVTDMLERLHANVFRYAENAPRNEIVVWISHTDPTMYSNPVLVQRKPDYFIGRSMYEFTKVPKQWLQATAGANEIWVPGDWVRNVLVANGVDGRKLYTMPEGIDTHFFDSARRGIIELPFEGHRQKYRRVCNGRGSPSNFKFFSNFKWEPRKGWDVLFDAYGSAFSKDEPVSLYILTFVFARDVSIFNVSFLEDQLTTHLASRGKSLQNLPHFCVVTELLSEVDLGDLYNSADAFVLPTRGEGWGLPTIQAMSLGKPTISTAWGGQMEFMSRETSFMIELDGLEEIPEDSIYGHDLGKKWAVPSVRHTAELMRYVMTEREHAAAVGRRARAHIVAHFSEEAVALLADKRFHEIESWIRHLRSLKR</sequence>
<name>A0A7S1Q720_NEODS</name>
<evidence type="ECO:0000313" key="1">
    <source>
        <dbReference type="EMBL" id="CAD9124125.1"/>
    </source>
</evidence>
<reference evidence="1" key="1">
    <citation type="submission" date="2021-01" db="EMBL/GenBank/DDBJ databases">
        <authorList>
            <person name="Corre E."/>
            <person name="Pelletier E."/>
            <person name="Niang G."/>
            <person name="Scheremetjew M."/>
            <person name="Finn R."/>
            <person name="Kale V."/>
            <person name="Holt S."/>
            <person name="Cochrane G."/>
            <person name="Meng A."/>
            <person name="Brown T."/>
            <person name="Cohen L."/>
        </authorList>
    </citation>
    <scope>NUCLEOTIDE SEQUENCE</scope>
    <source>
        <strain evidence="1">CCAP 1951/1</strain>
    </source>
</reference>
<accession>A0A7S1Q720</accession>
<dbReference type="PANTHER" id="PTHR46656:SF3">
    <property type="entry name" value="PUTATIVE-RELATED"/>
    <property type="match status" value="1"/>
</dbReference>
<dbReference type="AlphaFoldDB" id="A0A7S1Q720"/>
<dbReference type="Pfam" id="PF13692">
    <property type="entry name" value="Glyco_trans_1_4"/>
    <property type="match status" value="1"/>
</dbReference>
<dbReference type="PANTHER" id="PTHR46656">
    <property type="entry name" value="PUTATIVE-RELATED"/>
    <property type="match status" value="1"/>
</dbReference>
<dbReference type="Gene3D" id="3.40.50.2000">
    <property type="entry name" value="Glycogen Phosphorylase B"/>
    <property type="match status" value="1"/>
</dbReference>
<dbReference type="EMBL" id="HBGF01028575">
    <property type="protein sequence ID" value="CAD9124125.1"/>
    <property type="molecule type" value="Transcribed_RNA"/>
</dbReference>